<dbReference type="GO" id="GO:0008121">
    <property type="term" value="F:quinol-cytochrome-c reductase activity"/>
    <property type="evidence" value="ECO:0007669"/>
    <property type="project" value="UniProtKB-EC"/>
</dbReference>
<feature type="domain" description="Rieske" evidence="12">
    <location>
        <begin position="84"/>
        <end position="183"/>
    </location>
</feature>
<dbReference type="EMBL" id="NMOS02000001">
    <property type="protein sequence ID" value="RDH41117.1"/>
    <property type="molecule type" value="Genomic_DNA"/>
</dbReference>
<keyword evidence="10" id="KW-0813">Transport</keyword>
<keyword evidence="3" id="KW-0001">2Fe-2S</keyword>
<evidence type="ECO:0000256" key="6">
    <source>
        <dbReference type="ARBA" id="ARBA00023004"/>
    </source>
</evidence>
<evidence type="ECO:0000259" key="12">
    <source>
        <dbReference type="PROSITE" id="PS51296"/>
    </source>
</evidence>
<dbReference type="InterPro" id="IPR006317">
    <property type="entry name" value="Ubiquinol_cyt_c_Rdtase_Fe-S-su"/>
</dbReference>
<evidence type="ECO:0000256" key="2">
    <source>
        <dbReference type="ARBA" id="ARBA00022692"/>
    </source>
</evidence>
<dbReference type="Pfam" id="PF00355">
    <property type="entry name" value="Rieske"/>
    <property type="match status" value="1"/>
</dbReference>
<organism evidence="13 14">
    <name type="scientific">Candidatus Aquirickettsiella gammari</name>
    <dbReference type="NCBI Taxonomy" id="2016198"/>
    <lineage>
        <taxon>Bacteria</taxon>
        <taxon>Pseudomonadati</taxon>
        <taxon>Pseudomonadota</taxon>
        <taxon>Gammaproteobacteria</taxon>
        <taxon>Legionellales</taxon>
        <taxon>Coxiellaceae</taxon>
        <taxon>Candidatus Aquirickettsiella</taxon>
    </lineage>
</organism>
<comment type="subcellular location">
    <subcellularLocation>
        <location evidence="1">Membrane</location>
        <topology evidence="1">Single-pass membrane protein</topology>
    </subcellularLocation>
</comment>
<accession>A0A370CMC1</accession>
<dbReference type="PRINTS" id="PR00162">
    <property type="entry name" value="RIESKE"/>
</dbReference>
<dbReference type="PROSITE" id="PS51296">
    <property type="entry name" value="RIESKE"/>
    <property type="match status" value="1"/>
</dbReference>
<keyword evidence="6" id="KW-0408">Iron</keyword>
<comment type="caution">
    <text evidence="13">The sequence shown here is derived from an EMBL/GenBank/DDBJ whole genome shotgun (WGS) entry which is preliminary data.</text>
</comment>
<keyword evidence="2" id="KW-0812">Transmembrane</keyword>
<dbReference type="GO" id="GO:0046872">
    <property type="term" value="F:metal ion binding"/>
    <property type="evidence" value="ECO:0007669"/>
    <property type="project" value="UniProtKB-KW"/>
</dbReference>
<dbReference type="InterPro" id="IPR036922">
    <property type="entry name" value="Rieske_2Fe-2S_sf"/>
</dbReference>
<keyword evidence="7" id="KW-0411">Iron-sulfur</keyword>
<dbReference type="InterPro" id="IPR017941">
    <property type="entry name" value="Rieske_2Fe-2S"/>
</dbReference>
<dbReference type="SUPFAM" id="SSF50022">
    <property type="entry name" value="ISP domain"/>
    <property type="match status" value="1"/>
</dbReference>
<gene>
    <name evidence="13" type="primary">petA</name>
    <name evidence="13" type="ORF">CFE62_000430</name>
</gene>
<comment type="miscellaneous">
    <text evidence="10">The Rieske protein is a high potential 2Fe-2S protein.</text>
</comment>
<evidence type="ECO:0000256" key="4">
    <source>
        <dbReference type="ARBA" id="ARBA00022723"/>
    </source>
</evidence>
<dbReference type="PROSITE" id="PS51318">
    <property type="entry name" value="TAT"/>
    <property type="match status" value="1"/>
</dbReference>
<dbReference type="AlphaFoldDB" id="A0A370CMC1"/>
<proteinExistence type="predicted"/>
<keyword evidence="9" id="KW-1015">Disulfide bond</keyword>
<comment type="cofactor">
    <cofactor evidence="10">
        <name>[2Fe-2S] cluster</name>
        <dbReference type="ChEBI" id="CHEBI:190135"/>
    </cofactor>
    <text evidence="10">Binds 1 [2Fe-2S] cluster per subunit.</text>
</comment>
<evidence type="ECO:0000256" key="1">
    <source>
        <dbReference type="ARBA" id="ARBA00004167"/>
    </source>
</evidence>
<evidence type="ECO:0000313" key="13">
    <source>
        <dbReference type="EMBL" id="RDH41117.1"/>
    </source>
</evidence>
<keyword evidence="14" id="KW-1185">Reference proteome</keyword>
<evidence type="ECO:0000256" key="3">
    <source>
        <dbReference type="ARBA" id="ARBA00022714"/>
    </source>
</evidence>
<dbReference type="GO" id="GO:0051537">
    <property type="term" value="F:2 iron, 2 sulfur cluster binding"/>
    <property type="evidence" value="ECO:0007669"/>
    <property type="project" value="UniProtKB-KW"/>
</dbReference>
<evidence type="ECO:0000256" key="7">
    <source>
        <dbReference type="ARBA" id="ARBA00023014"/>
    </source>
</evidence>
<keyword evidence="5" id="KW-1133">Transmembrane helix</keyword>
<reference evidence="13 14" key="1">
    <citation type="journal article" date="2017" name="Int. J. Syst. Evol. Microbiol.">
        <title>Aquarickettsiella crustaci n. gen. n. sp. (Gammaproteobacteria: Legionellales: Coxiellaceae); a bacterial pathogen of the freshwater crustacean: Gammarus fossarum (Malacostraca: Amphipoda).</title>
        <authorList>
            <person name="Bojko J."/>
            <person name="Dunn A.M."/>
            <person name="Stebbing P.D."/>
            <person name="Van Aerle R."/>
            <person name="Bacela-Spychalska K."/>
            <person name="Bean T.P."/>
            <person name="Stentiford G.D."/>
        </authorList>
    </citation>
    <scope>NUCLEOTIDE SEQUENCE [LARGE SCALE GENOMIC DNA]</scope>
    <source>
        <strain evidence="13">RA15029</strain>
    </source>
</reference>
<evidence type="ECO:0000256" key="9">
    <source>
        <dbReference type="ARBA" id="ARBA00023157"/>
    </source>
</evidence>
<keyword evidence="10" id="KW-0249">Electron transport</keyword>
<reference evidence="13 14" key="2">
    <citation type="journal article" date="2018" name="J. Invertebr. Pathol.">
        <title>'Candidatus Aquirickettsiella gammari' (Gammaproteobacteria: Legionellales: Coxiellaceae): A bacterial pathogen of the freshwater crustacean Gammarus fossarum (Malacostraca: Amphipoda).</title>
        <authorList>
            <person name="Bojko J."/>
            <person name="Dunn A.M."/>
            <person name="Stebbing P.D."/>
            <person name="van Aerle R."/>
            <person name="Bacela-Spychalska K."/>
            <person name="Bean T.P."/>
            <person name="Urrutia A."/>
            <person name="Stentiford G.D."/>
        </authorList>
    </citation>
    <scope>NUCLEOTIDE SEQUENCE [LARGE SCALE GENOMIC DNA]</scope>
    <source>
        <strain evidence="13">RA15029</strain>
    </source>
</reference>
<name>A0A370CMC1_9COXI</name>
<dbReference type="EC" id="7.1.1.8" evidence="10"/>
<dbReference type="Proteomes" id="UP000226429">
    <property type="component" value="Unassembled WGS sequence"/>
</dbReference>
<evidence type="ECO:0000313" key="14">
    <source>
        <dbReference type="Proteomes" id="UP000226429"/>
    </source>
</evidence>
<evidence type="ECO:0000256" key="8">
    <source>
        <dbReference type="ARBA" id="ARBA00023136"/>
    </source>
</evidence>
<dbReference type="CDD" id="cd03470">
    <property type="entry name" value="Rieske_cytochrome_bc1"/>
    <property type="match status" value="1"/>
</dbReference>
<comment type="catalytic activity">
    <reaction evidence="10">
        <text>a quinol + 2 Fe(III)-[cytochrome c](out) = a quinone + 2 Fe(II)-[cytochrome c](out) + 2 H(+)(out)</text>
        <dbReference type="Rhea" id="RHEA:11484"/>
        <dbReference type="Rhea" id="RHEA-COMP:10350"/>
        <dbReference type="Rhea" id="RHEA-COMP:14399"/>
        <dbReference type="ChEBI" id="CHEBI:15378"/>
        <dbReference type="ChEBI" id="CHEBI:24646"/>
        <dbReference type="ChEBI" id="CHEBI:29033"/>
        <dbReference type="ChEBI" id="CHEBI:29034"/>
        <dbReference type="ChEBI" id="CHEBI:132124"/>
        <dbReference type="EC" id="7.1.1.8"/>
    </reaction>
</comment>
<dbReference type="InterPro" id="IPR006311">
    <property type="entry name" value="TAT_signal"/>
</dbReference>
<keyword evidence="4" id="KW-0479">Metal-binding</keyword>
<dbReference type="GO" id="GO:0016491">
    <property type="term" value="F:oxidoreductase activity"/>
    <property type="evidence" value="ECO:0007669"/>
    <property type="project" value="UniProtKB-KW"/>
</dbReference>
<evidence type="ECO:0000256" key="11">
    <source>
        <dbReference type="RuleBase" id="RU004497"/>
    </source>
</evidence>
<dbReference type="PANTHER" id="PTHR10134">
    <property type="entry name" value="CYTOCHROME B-C1 COMPLEX SUBUNIT RIESKE, MITOCHONDRIAL"/>
    <property type="match status" value="1"/>
</dbReference>
<dbReference type="NCBIfam" id="TIGR01416">
    <property type="entry name" value="Rieske_proteo"/>
    <property type="match status" value="1"/>
</dbReference>
<comment type="subunit">
    <text evidence="11">The main subunits of complex b-c1 are: cytochrome b, cytochrome c1 and the Rieske protein.</text>
</comment>
<dbReference type="InterPro" id="IPR005805">
    <property type="entry name" value="Rieske_Fe-S_prot_C"/>
</dbReference>
<dbReference type="InterPro" id="IPR014349">
    <property type="entry name" value="Rieske_Fe-S_prot"/>
</dbReference>
<evidence type="ECO:0000256" key="5">
    <source>
        <dbReference type="ARBA" id="ARBA00022989"/>
    </source>
</evidence>
<dbReference type="GO" id="GO:0016020">
    <property type="term" value="C:membrane"/>
    <property type="evidence" value="ECO:0007669"/>
    <property type="project" value="UniProtKB-SubCell"/>
</dbReference>
<dbReference type="Gene3D" id="2.102.10.10">
    <property type="entry name" value="Rieske [2Fe-2S] iron-sulphur domain"/>
    <property type="match status" value="1"/>
</dbReference>
<sequence length="191" mass="21150">MEEDRRRLLAITIALMAGLGIAASAIPFLASWQPSAETLAQATSPVEVDLSNLAPGGSMLVSWQNKPIWIIRRTQAMLDNLPSIDPLLRDPYSLVEQQPSYTRNEYRSLNPEYLILIGLCTHLGCSPQIKPSLGELNRKWPGGFYCPCHGSMFDLAGRVMKGMPAPTNLRVPPYHFIDAHTLVIGEDPRLV</sequence>
<keyword evidence="8" id="KW-0472">Membrane</keyword>
<protein>
    <recommendedName>
        <fullName evidence="10">Ubiquinol-cytochrome c reductase iron-sulfur subunit</fullName>
        <ecNumber evidence="10">7.1.1.8</ecNumber>
    </recommendedName>
</protein>
<evidence type="ECO:0000256" key="10">
    <source>
        <dbReference type="RuleBase" id="RU004494"/>
    </source>
</evidence>